<dbReference type="PANTHER" id="PTHR43072">
    <property type="entry name" value="N-ACETYLTRANSFERASE"/>
    <property type="match status" value="1"/>
</dbReference>
<dbReference type="EMBL" id="AP018668">
    <property type="protein sequence ID" value="BBE00534.1"/>
    <property type="molecule type" value="Genomic_DNA"/>
</dbReference>
<reference evidence="2 3" key="1">
    <citation type="submission" date="2018-05" db="EMBL/GenBank/DDBJ databases">
        <title>Complete Genome Sequence of the Nonylphenol-Degrading Bacterium Sphingobium amiense DSM 16289T.</title>
        <authorList>
            <person name="Ootsuka M."/>
            <person name="Nishizawa T."/>
            <person name="Ohta H."/>
        </authorList>
    </citation>
    <scope>NUCLEOTIDE SEQUENCE [LARGE SCALE GENOMIC DNA]</scope>
    <source>
        <strain evidence="2 3">DSM 16289</strain>
        <plasmid evidence="3">psamie_5 dna</plasmid>
    </source>
</reference>
<feature type="domain" description="N-acetyltransferase" evidence="1">
    <location>
        <begin position="1"/>
        <end position="135"/>
    </location>
</feature>
<evidence type="ECO:0000313" key="2">
    <source>
        <dbReference type="EMBL" id="BBE00534.1"/>
    </source>
</evidence>
<dbReference type="KEGG" id="sami:SAMIE_5000110"/>
<name>A0A494W7K7_9SPHN</name>
<evidence type="ECO:0000313" key="3">
    <source>
        <dbReference type="Proteomes" id="UP000279959"/>
    </source>
</evidence>
<keyword evidence="2" id="KW-0614">Plasmid</keyword>
<dbReference type="InterPro" id="IPR000182">
    <property type="entry name" value="GNAT_dom"/>
</dbReference>
<dbReference type="CDD" id="cd04301">
    <property type="entry name" value="NAT_SF"/>
    <property type="match status" value="1"/>
</dbReference>
<dbReference type="PROSITE" id="PS51186">
    <property type="entry name" value="GNAT"/>
    <property type="match status" value="1"/>
</dbReference>
<keyword evidence="3" id="KW-1185">Reference proteome</keyword>
<dbReference type="GO" id="GO:0016747">
    <property type="term" value="F:acyltransferase activity, transferring groups other than amino-acyl groups"/>
    <property type="evidence" value="ECO:0007669"/>
    <property type="project" value="InterPro"/>
</dbReference>
<dbReference type="SUPFAM" id="SSF55729">
    <property type="entry name" value="Acyl-CoA N-acyltransferases (Nat)"/>
    <property type="match status" value="1"/>
</dbReference>
<dbReference type="Gene3D" id="3.40.630.30">
    <property type="match status" value="1"/>
</dbReference>
<dbReference type="Proteomes" id="UP000279959">
    <property type="component" value="Plasmid pSAMIE_5"/>
</dbReference>
<gene>
    <name evidence="2" type="ORF">SAMIE_5000110</name>
</gene>
<geneLocation type="plasmid" evidence="3">
    <name>psamie_5 dna</name>
</geneLocation>
<protein>
    <submittedName>
        <fullName evidence="2">N-acetyltransferase</fullName>
    </submittedName>
</protein>
<dbReference type="RefSeq" id="WP_066703155.1">
    <property type="nucleotide sequence ID" value="NZ_AP018668.1"/>
</dbReference>
<accession>A0A494W7K7</accession>
<evidence type="ECO:0000259" key="1">
    <source>
        <dbReference type="PROSITE" id="PS51186"/>
    </source>
</evidence>
<dbReference type="Pfam" id="PF00583">
    <property type="entry name" value="Acetyltransf_1"/>
    <property type="match status" value="1"/>
</dbReference>
<dbReference type="AlphaFoldDB" id="A0A494W7K7"/>
<dbReference type="InterPro" id="IPR016181">
    <property type="entry name" value="Acyl_CoA_acyltransferase"/>
</dbReference>
<proteinExistence type="predicted"/>
<sequence>MLERVWSEEPVVVELPEAIPSFEAYPDRRGSMFAAVSGFCKFGAIYVGEIVDDPGCTFASFELAVHEEWRNQGWGTRLVSRAEAWAASSGFSGMMISVQPDNAAALALYRRLAYRLTWYERNRNQSAGSMHVLVKTLYPASPTKSRYRHA</sequence>
<keyword evidence="2" id="KW-0808">Transferase</keyword>
<organism evidence="2 3">
    <name type="scientific">Sphingobium amiense</name>
    <dbReference type="NCBI Taxonomy" id="135719"/>
    <lineage>
        <taxon>Bacteria</taxon>
        <taxon>Pseudomonadati</taxon>
        <taxon>Pseudomonadota</taxon>
        <taxon>Alphaproteobacteria</taxon>
        <taxon>Sphingomonadales</taxon>
        <taxon>Sphingomonadaceae</taxon>
        <taxon>Sphingobium</taxon>
    </lineage>
</organism>